<dbReference type="PANTHER" id="PTHR36482:SF6">
    <property type="entry name" value="JASMONATE-INDUCED PROTEIN HOMOLOG"/>
    <property type="match status" value="1"/>
</dbReference>
<accession>A0AAW1IS36</accession>
<dbReference type="InterPro" id="IPR053085">
    <property type="entry name" value="Jasmonate-induced_protein"/>
</dbReference>
<dbReference type="Proteomes" id="UP001443914">
    <property type="component" value="Unassembled WGS sequence"/>
</dbReference>
<dbReference type="PANTHER" id="PTHR36482">
    <property type="entry name" value="OSJNBA0024J22.15 PROTEIN"/>
    <property type="match status" value="1"/>
</dbReference>
<keyword evidence="2" id="KW-1185">Reference proteome</keyword>
<sequence length="179" mass="19131">MASIEGSDHTEKAELEEIMSTEIAKSLIAEAERQNQPSVIGQVLNNRRQPLRLLASTSWTGSFFTAPPNVGGAGEFIRFSHNGSKGAVIYGQAPGSSNAAAYLLAWSMERIPRNRKVYAKCGPISEVHYNGWERAALTSLDSSGFNSSDKHDGTSSSVVARIVDATGSFPLGAVLANFN</sequence>
<proteinExistence type="predicted"/>
<organism evidence="1 2">
    <name type="scientific">Saponaria officinalis</name>
    <name type="common">Common soapwort</name>
    <name type="synonym">Lychnis saponaria</name>
    <dbReference type="NCBI Taxonomy" id="3572"/>
    <lineage>
        <taxon>Eukaryota</taxon>
        <taxon>Viridiplantae</taxon>
        <taxon>Streptophyta</taxon>
        <taxon>Embryophyta</taxon>
        <taxon>Tracheophyta</taxon>
        <taxon>Spermatophyta</taxon>
        <taxon>Magnoliopsida</taxon>
        <taxon>eudicotyledons</taxon>
        <taxon>Gunneridae</taxon>
        <taxon>Pentapetalae</taxon>
        <taxon>Caryophyllales</taxon>
        <taxon>Caryophyllaceae</taxon>
        <taxon>Caryophylleae</taxon>
        <taxon>Saponaria</taxon>
    </lineage>
</organism>
<reference evidence="1" key="1">
    <citation type="submission" date="2024-03" db="EMBL/GenBank/DDBJ databases">
        <title>WGS assembly of Saponaria officinalis var. Norfolk2.</title>
        <authorList>
            <person name="Jenkins J."/>
            <person name="Shu S."/>
            <person name="Grimwood J."/>
            <person name="Barry K."/>
            <person name="Goodstein D."/>
            <person name="Schmutz J."/>
            <person name="Leebens-Mack J."/>
            <person name="Osbourn A."/>
        </authorList>
    </citation>
    <scope>NUCLEOTIDE SEQUENCE [LARGE SCALE GENOMIC DNA]</scope>
    <source>
        <strain evidence="1">JIC</strain>
    </source>
</reference>
<evidence type="ECO:0000313" key="2">
    <source>
        <dbReference type="Proteomes" id="UP001443914"/>
    </source>
</evidence>
<name>A0AAW1IS36_SAPOF</name>
<dbReference type="AlphaFoldDB" id="A0AAW1IS36"/>
<protein>
    <submittedName>
        <fullName evidence="1">Uncharacterized protein</fullName>
    </submittedName>
</protein>
<gene>
    <name evidence="1" type="ORF">RND81_09G252500</name>
</gene>
<dbReference type="EMBL" id="JBDFQZ010000009">
    <property type="protein sequence ID" value="KAK9692266.1"/>
    <property type="molecule type" value="Genomic_DNA"/>
</dbReference>
<evidence type="ECO:0000313" key="1">
    <source>
        <dbReference type="EMBL" id="KAK9692266.1"/>
    </source>
</evidence>
<comment type="caution">
    <text evidence="1">The sequence shown here is derived from an EMBL/GenBank/DDBJ whole genome shotgun (WGS) entry which is preliminary data.</text>
</comment>